<gene>
    <name evidence="1" type="ORF">L3Q82_003306</name>
</gene>
<organism evidence="1 2">
    <name type="scientific">Scortum barcoo</name>
    <name type="common">barcoo grunter</name>
    <dbReference type="NCBI Taxonomy" id="214431"/>
    <lineage>
        <taxon>Eukaryota</taxon>
        <taxon>Metazoa</taxon>
        <taxon>Chordata</taxon>
        <taxon>Craniata</taxon>
        <taxon>Vertebrata</taxon>
        <taxon>Euteleostomi</taxon>
        <taxon>Actinopterygii</taxon>
        <taxon>Neopterygii</taxon>
        <taxon>Teleostei</taxon>
        <taxon>Neoteleostei</taxon>
        <taxon>Acanthomorphata</taxon>
        <taxon>Eupercaria</taxon>
        <taxon>Centrarchiformes</taxon>
        <taxon>Terapontoidei</taxon>
        <taxon>Terapontidae</taxon>
        <taxon>Scortum</taxon>
    </lineage>
</organism>
<comment type="caution">
    <text evidence="1">The sequence shown here is derived from an EMBL/GenBank/DDBJ whole genome shotgun (WGS) entry which is preliminary data.</text>
</comment>
<accession>A0ACB8VMH4</accession>
<evidence type="ECO:0000313" key="1">
    <source>
        <dbReference type="EMBL" id="KAI3356714.1"/>
    </source>
</evidence>
<reference evidence="1" key="1">
    <citation type="submission" date="2022-04" db="EMBL/GenBank/DDBJ databases">
        <title>Jade perch genome.</title>
        <authorList>
            <person name="Chao B."/>
        </authorList>
    </citation>
    <scope>NUCLEOTIDE SEQUENCE</scope>
    <source>
        <strain evidence="1">CB-2022</strain>
    </source>
</reference>
<evidence type="ECO:0000313" key="2">
    <source>
        <dbReference type="Proteomes" id="UP000831701"/>
    </source>
</evidence>
<name>A0ACB8VMH4_9TELE</name>
<proteinExistence type="predicted"/>
<dbReference type="EMBL" id="CM041549">
    <property type="protein sequence ID" value="KAI3356714.1"/>
    <property type="molecule type" value="Genomic_DNA"/>
</dbReference>
<dbReference type="Proteomes" id="UP000831701">
    <property type="component" value="Chromosome 19"/>
</dbReference>
<sequence length="127" mass="14510">MLDATAHLPDPTVSGTRFSDELLIFCKEFSPTTHELRRLLMKKLGPAAYSKVRSACQGEARQAHPFWGNDENAEYRNVLSNLMTALKKAFPTKINTIKILECRQQPDETVTNYYTRLHLLFNEHSVA</sequence>
<protein>
    <submittedName>
        <fullName evidence="1">Uncharacterized protein</fullName>
    </submittedName>
</protein>
<keyword evidence="2" id="KW-1185">Reference proteome</keyword>